<feature type="region of interest" description="Disordered" evidence="1">
    <location>
        <begin position="15"/>
        <end position="55"/>
    </location>
</feature>
<sequence length="55" mass="6322">MPSCLDALMKQNSLRRAGQGVAHPRERIHRSGHCRQRRRETRQASHSHAPQGQHC</sequence>
<accession>A0A2C6KHE9</accession>
<organism evidence="2 3">
    <name type="scientific">Cystoisospora suis</name>
    <dbReference type="NCBI Taxonomy" id="483139"/>
    <lineage>
        <taxon>Eukaryota</taxon>
        <taxon>Sar</taxon>
        <taxon>Alveolata</taxon>
        <taxon>Apicomplexa</taxon>
        <taxon>Conoidasida</taxon>
        <taxon>Coccidia</taxon>
        <taxon>Eucoccidiorida</taxon>
        <taxon>Eimeriorina</taxon>
        <taxon>Sarcocystidae</taxon>
        <taxon>Cystoisospora</taxon>
    </lineage>
</organism>
<dbReference type="EMBL" id="MIGC01005826">
    <property type="protein sequence ID" value="PHJ16549.1"/>
    <property type="molecule type" value="Genomic_DNA"/>
</dbReference>
<evidence type="ECO:0000313" key="2">
    <source>
        <dbReference type="EMBL" id="PHJ16549.1"/>
    </source>
</evidence>
<dbReference type="RefSeq" id="XP_067918276.1">
    <property type="nucleotide sequence ID" value="XM_068069750.1"/>
</dbReference>
<comment type="caution">
    <text evidence="2">The sequence shown here is derived from an EMBL/GenBank/DDBJ whole genome shotgun (WGS) entry which is preliminary data.</text>
</comment>
<feature type="compositionally biased region" description="Basic residues" evidence="1">
    <location>
        <begin position="26"/>
        <end position="40"/>
    </location>
</feature>
<gene>
    <name evidence="2" type="ORF">CSUI_009637</name>
</gene>
<evidence type="ECO:0000313" key="3">
    <source>
        <dbReference type="Proteomes" id="UP000221165"/>
    </source>
</evidence>
<keyword evidence="3" id="KW-1185">Reference proteome</keyword>
<reference evidence="2 3" key="1">
    <citation type="journal article" date="2017" name="Int. J. Parasitol.">
        <title>The genome of the protozoan parasite Cystoisospora suis and a reverse vaccinology approach to identify vaccine candidates.</title>
        <authorList>
            <person name="Palmieri N."/>
            <person name="Shrestha A."/>
            <person name="Ruttkowski B."/>
            <person name="Beck T."/>
            <person name="Vogl C."/>
            <person name="Tomley F."/>
            <person name="Blake D.P."/>
            <person name="Joachim A."/>
        </authorList>
    </citation>
    <scope>NUCLEOTIDE SEQUENCE [LARGE SCALE GENOMIC DNA]</scope>
    <source>
        <strain evidence="2 3">Wien I</strain>
    </source>
</reference>
<dbReference type="Proteomes" id="UP000221165">
    <property type="component" value="Unassembled WGS sequence"/>
</dbReference>
<proteinExistence type="predicted"/>
<evidence type="ECO:0000256" key="1">
    <source>
        <dbReference type="SAM" id="MobiDB-lite"/>
    </source>
</evidence>
<dbReference type="VEuPathDB" id="ToxoDB:CSUI_009637"/>
<protein>
    <submittedName>
        <fullName evidence="2">Uncharacterized protein</fullName>
    </submittedName>
</protein>
<feature type="compositionally biased region" description="Polar residues" evidence="1">
    <location>
        <begin position="44"/>
        <end position="55"/>
    </location>
</feature>
<name>A0A2C6KHE9_9APIC</name>
<dbReference type="AlphaFoldDB" id="A0A2C6KHE9"/>
<dbReference type="GeneID" id="94432961"/>